<gene>
    <name evidence="2" type="ORF">K461DRAFT_30060</name>
</gene>
<organism evidence="2 3">
    <name type="scientific">Myriangium duriaei CBS 260.36</name>
    <dbReference type="NCBI Taxonomy" id="1168546"/>
    <lineage>
        <taxon>Eukaryota</taxon>
        <taxon>Fungi</taxon>
        <taxon>Dikarya</taxon>
        <taxon>Ascomycota</taxon>
        <taxon>Pezizomycotina</taxon>
        <taxon>Dothideomycetes</taxon>
        <taxon>Dothideomycetidae</taxon>
        <taxon>Myriangiales</taxon>
        <taxon>Myriangiaceae</taxon>
        <taxon>Myriangium</taxon>
    </lineage>
</organism>
<evidence type="ECO:0000313" key="2">
    <source>
        <dbReference type="EMBL" id="KAF2158083.1"/>
    </source>
</evidence>
<dbReference type="Proteomes" id="UP000799439">
    <property type="component" value="Unassembled WGS sequence"/>
</dbReference>
<protein>
    <submittedName>
        <fullName evidence="2">Uncharacterized protein</fullName>
    </submittedName>
</protein>
<proteinExistence type="predicted"/>
<sequence>MSCRRSSIPSPRIVAVVSAAATTTDCAIMGFPDSTRILAIPSCWSDRERPLPSARTITPVHVTVDVQLPSPWDPWHSLELPAGATVRDQDGGGSDHFVLRKSNGSSRDRPSTTQQALDTSPA</sequence>
<evidence type="ECO:0000256" key="1">
    <source>
        <dbReference type="SAM" id="MobiDB-lite"/>
    </source>
</evidence>
<feature type="region of interest" description="Disordered" evidence="1">
    <location>
        <begin position="84"/>
        <end position="122"/>
    </location>
</feature>
<evidence type="ECO:0000313" key="3">
    <source>
        <dbReference type="Proteomes" id="UP000799439"/>
    </source>
</evidence>
<keyword evidence="3" id="KW-1185">Reference proteome</keyword>
<dbReference type="AlphaFoldDB" id="A0A9P4MMA3"/>
<dbReference type="EMBL" id="ML996081">
    <property type="protein sequence ID" value="KAF2158083.1"/>
    <property type="molecule type" value="Genomic_DNA"/>
</dbReference>
<name>A0A9P4MMA3_9PEZI</name>
<feature type="compositionally biased region" description="Polar residues" evidence="1">
    <location>
        <begin position="111"/>
        <end position="122"/>
    </location>
</feature>
<reference evidence="2" key="1">
    <citation type="journal article" date="2020" name="Stud. Mycol.">
        <title>101 Dothideomycetes genomes: a test case for predicting lifestyles and emergence of pathogens.</title>
        <authorList>
            <person name="Haridas S."/>
            <person name="Albert R."/>
            <person name="Binder M."/>
            <person name="Bloem J."/>
            <person name="Labutti K."/>
            <person name="Salamov A."/>
            <person name="Andreopoulos B."/>
            <person name="Baker S."/>
            <person name="Barry K."/>
            <person name="Bills G."/>
            <person name="Bluhm B."/>
            <person name="Cannon C."/>
            <person name="Castanera R."/>
            <person name="Culley D."/>
            <person name="Daum C."/>
            <person name="Ezra D."/>
            <person name="Gonzalez J."/>
            <person name="Henrissat B."/>
            <person name="Kuo A."/>
            <person name="Liang C."/>
            <person name="Lipzen A."/>
            <person name="Lutzoni F."/>
            <person name="Magnuson J."/>
            <person name="Mondo S."/>
            <person name="Nolan M."/>
            <person name="Ohm R."/>
            <person name="Pangilinan J."/>
            <person name="Park H.-J."/>
            <person name="Ramirez L."/>
            <person name="Alfaro M."/>
            <person name="Sun H."/>
            <person name="Tritt A."/>
            <person name="Yoshinaga Y."/>
            <person name="Zwiers L.-H."/>
            <person name="Turgeon B."/>
            <person name="Goodwin S."/>
            <person name="Spatafora J."/>
            <person name="Crous P."/>
            <person name="Grigoriev I."/>
        </authorList>
    </citation>
    <scope>NUCLEOTIDE SEQUENCE</scope>
    <source>
        <strain evidence="2">CBS 260.36</strain>
    </source>
</reference>
<comment type="caution">
    <text evidence="2">The sequence shown here is derived from an EMBL/GenBank/DDBJ whole genome shotgun (WGS) entry which is preliminary data.</text>
</comment>
<accession>A0A9P4MMA3</accession>